<dbReference type="RefSeq" id="XP_075091550.1">
    <property type="nucleotide sequence ID" value="XM_075235449.1"/>
</dbReference>
<protein>
    <submittedName>
        <fullName evidence="2">Uncharacterized protein LOC142171751</fullName>
    </submittedName>
</protein>
<proteinExistence type="predicted"/>
<dbReference type="Proteomes" id="UP000790787">
    <property type="component" value="Chromosome 17"/>
</dbReference>
<gene>
    <name evidence="2" type="primary">LOC142171751</name>
</gene>
<reference evidence="2" key="2">
    <citation type="submission" date="2025-08" db="UniProtKB">
        <authorList>
            <consortium name="RefSeq"/>
        </authorList>
    </citation>
    <scope>IDENTIFICATION</scope>
    <source>
        <tissue evidence="2">Leaf</tissue>
    </source>
</reference>
<evidence type="ECO:0000313" key="1">
    <source>
        <dbReference type="Proteomes" id="UP000790787"/>
    </source>
</evidence>
<reference evidence="1" key="1">
    <citation type="journal article" date="2014" name="Nat. Commun.">
        <title>The tobacco genome sequence and its comparison with those of tomato and potato.</title>
        <authorList>
            <person name="Sierro N."/>
            <person name="Battey J.N."/>
            <person name="Ouadi S."/>
            <person name="Bakaher N."/>
            <person name="Bovet L."/>
            <person name="Willig A."/>
            <person name="Goepfert S."/>
            <person name="Peitsch M.C."/>
            <person name="Ivanov N.V."/>
        </authorList>
    </citation>
    <scope>NUCLEOTIDE SEQUENCE [LARGE SCALE GENOMIC DNA]</scope>
</reference>
<name>A0AC58T2W4_TOBAC</name>
<sequence length="177" mass="19891">MESDSIRYVKKCHRCQIHGDFIRVLPNELNIMGSPRPFAAWGMNAIGSIEPTVSNGHHFILVGIDYFTKWVEASTYKAVTKKVMAGFVHNNIVSKFGIPESIITDNVANINNDLTREICKRQWNEKLSTALLGYRTTMRKSIGETPYMLVYGTEAVIPSEVKIASLRVVQEAELDDA</sequence>
<accession>A0AC58T2W4</accession>
<evidence type="ECO:0000313" key="2">
    <source>
        <dbReference type="RefSeq" id="XP_075091550.1"/>
    </source>
</evidence>
<keyword evidence="1" id="KW-1185">Reference proteome</keyword>
<organism evidence="1 2">
    <name type="scientific">Nicotiana tabacum</name>
    <name type="common">Common tobacco</name>
    <dbReference type="NCBI Taxonomy" id="4097"/>
    <lineage>
        <taxon>Eukaryota</taxon>
        <taxon>Viridiplantae</taxon>
        <taxon>Streptophyta</taxon>
        <taxon>Embryophyta</taxon>
        <taxon>Tracheophyta</taxon>
        <taxon>Spermatophyta</taxon>
        <taxon>Magnoliopsida</taxon>
        <taxon>eudicotyledons</taxon>
        <taxon>Gunneridae</taxon>
        <taxon>Pentapetalae</taxon>
        <taxon>asterids</taxon>
        <taxon>lamiids</taxon>
        <taxon>Solanales</taxon>
        <taxon>Solanaceae</taxon>
        <taxon>Nicotianoideae</taxon>
        <taxon>Nicotianeae</taxon>
        <taxon>Nicotiana</taxon>
    </lineage>
</organism>